<accession>A0A370TJ71</accession>
<feature type="region of interest" description="Disordered" evidence="1">
    <location>
        <begin position="1"/>
        <end position="48"/>
    </location>
</feature>
<feature type="compositionally biased region" description="Basic and acidic residues" evidence="1">
    <location>
        <begin position="299"/>
        <end position="316"/>
    </location>
</feature>
<organism evidence="2 3">
    <name type="scientific">Venustampulla echinocandica</name>
    <dbReference type="NCBI Taxonomy" id="2656787"/>
    <lineage>
        <taxon>Eukaryota</taxon>
        <taxon>Fungi</taxon>
        <taxon>Dikarya</taxon>
        <taxon>Ascomycota</taxon>
        <taxon>Pezizomycotina</taxon>
        <taxon>Leotiomycetes</taxon>
        <taxon>Helotiales</taxon>
        <taxon>Pleuroascaceae</taxon>
        <taxon>Venustampulla</taxon>
    </lineage>
</organism>
<feature type="region of interest" description="Disordered" evidence="1">
    <location>
        <begin position="292"/>
        <end position="316"/>
    </location>
</feature>
<dbReference type="EMBL" id="NPIC01000006">
    <property type="protein sequence ID" value="RDL35405.1"/>
    <property type="molecule type" value="Genomic_DNA"/>
</dbReference>
<evidence type="ECO:0000313" key="3">
    <source>
        <dbReference type="Proteomes" id="UP000254866"/>
    </source>
</evidence>
<protein>
    <submittedName>
        <fullName evidence="2">Uncharacterized protein</fullName>
    </submittedName>
</protein>
<name>A0A370TJ71_9HELO</name>
<gene>
    <name evidence="2" type="ORF">BP5553_07336</name>
</gene>
<evidence type="ECO:0000256" key="1">
    <source>
        <dbReference type="SAM" id="MobiDB-lite"/>
    </source>
</evidence>
<comment type="caution">
    <text evidence="2">The sequence shown here is derived from an EMBL/GenBank/DDBJ whole genome shotgun (WGS) entry which is preliminary data.</text>
</comment>
<reference evidence="2 3" key="1">
    <citation type="journal article" date="2018" name="IMA Fungus">
        <title>IMA Genome-F 9: Draft genome sequence of Annulohypoxylon stygium, Aspergillus mulundensis, Berkeleyomyces basicola (syn. Thielaviopsis basicola), Ceratocystis smalleyi, two Cercospora beticola strains, Coleophoma cylindrospora, Fusarium fracticaudum, Phialophora cf. hyalina, and Morchella septimelata.</title>
        <authorList>
            <person name="Wingfield B.D."/>
            <person name="Bills G.F."/>
            <person name="Dong Y."/>
            <person name="Huang W."/>
            <person name="Nel W.J."/>
            <person name="Swalarsk-Parry B.S."/>
            <person name="Vaghefi N."/>
            <person name="Wilken P.M."/>
            <person name="An Z."/>
            <person name="de Beer Z.W."/>
            <person name="De Vos L."/>
            <person name="Chen L."/>
            <person name="Duong T.A."/>
            <person name="Gao Y."/>
            <person name="Hammerbacher A."/>
            <person name="Kikkert J.R."/>
            <person name="Li Y."/>
            <person name="Li H."/>
            <person name="Li K."/>
            <person name="Li Q."/>
            <person name="Liu X."/>
            <person name="Ma X."/>
            <person name="Naidoo K."/>
            <person name="Pethybridge S.J."/>
            <person name="Sun J."/>
            <person name="Steenkamp E.T."/>
            <person name="van der Nest M.A."/>
            <person name="van Wyk S."/>
            <person name="Wingfield M.J."/>
            <person name="Xiong C."/>
            <person name="Yue Q."/>
            <person name="Zhang X."/>
        </authorList>
    </citation>
    <scope>NUCLEOTIDE SEQUENCE [LARGE SCALE GENOMIC DNA]</scope>
    <source>
        <strain evidence="2 3">BP 5553</strain>
    </source>
</reference>
<dbReference type="Proteomes" id="UP000254866">
    <property type="component" value="Unassembled WGS sequence"/>
</dbReference>
<sequence length="316" mass="35697">MGGVGVSKPEVEANFPEQNPPDQKPPDQSPPEQNEQLPTDGDDDPTRIRRDLPREIFTAAWKLAEGAEGPNLPHHNTVFREVLVYYIHKKNYKKGIFKNMVSSDAKKVDLFKVLPILIESPETSMKEKLSFIQCLRWSFVHAEKLFVPDMADVWAPIDDLIDLMEDDILAQTSEGRTQRTIRTNSMLTEKAEETPAEPKCKGTPWSEILAGIYLSARNDPARDYNPPPMVQIIGQDDAVRATIVFRTDGSAEFTKGGTHGLPPGAPESYIEKWRTEKLKFGRMQMDGTWGEWGSFPEIDCSRERRPKTKDLGDEVS</sequence>
<dbReference type="RefSeq" id="XP_031868228.1">
    <property type="nucleotide sequence ID" value="XM_032015959.1"/>
</dbReference>
<dbReference type="GeneID" id="43600185"/>
<evidence type="ECO:0000313" key="2">
    <source>
        <dbReference type="EMBL" id="RDL35405.1"/>
    </source>
</evidence>
<feature type="compositionally biased region" description="Pro residues" evidence="1">
    <location>
        <begin position="18"/>
        <end position="29"/>
    </location>
</feature>
<proteinExistence type="predicted"/>
<dbReference type="AlphaFoldDB" id="A0A370TJ71"/>
<keyword evidence="3" id="KW-1185">Reference proteome</keyword>